<dbReference type="AlphaFoldDB" id="A0AAF1AXP3"/>
<sequence>MGIAMDDFSFPQVADDQIVNLTITPSLWRISSLVFPEYNRCREEDDDVNSMNNLQRKSSGSGAEEKMDTLWEDMNDYDYRSERSEINRGDGQSLKIRHRVSLKKSKINAVVIKVTKKLFSLRIMAAAKKG</sequence>
<keyword evidence="3" id="KW-1185">Reference proteome</keyword>
<dbReference type="PANTHER" id="PTHR34666">
    <property type="entry name" value="EXPRESSED PROTEIN"/>
    <property type="match status" value="1"/>
</dbReference>
<dbReference type="Proteomes" id="UP000077755">
    <property type="component" value="Chromosome 4"/>
</dbReference>
<protein>
    <submittedName>
        <fullName evidence="2">Uncharacterized protein</fullName>
    </submittedName>
</protein>
<dbReference type="PANTHER" id="PTHR34666:SF1">
    <property type="entry name" value="OS02G0554800 PROTEIN"/>
    <property type="match status" value="1"/>
</dbReference>
<reference evidence="2" key="1">
    <citation type="journal article" date="2016" name="Nat. Genet.">
        <title>A high-quality carrot genome assembly provides new insights into carotenoid accumulation and asterid genome evolution.</title>
        <authorList>
            <person name="Iorizzo M."/>
            <person name="Ellison S."/>
            <person name="Senalik D."/>
            <person name="Zeng P."/>
            <person name="Satapoomin P."/>
            <person name="Huang J."/>
            <person name="Bowman M."/>
            <person name="Iovene M."/>
            <person name="Sanseverino W."/>
            <person name="Cavagnaro P."/>
            <person name="Yildiz M."/>
            <person name="Macko-Podgorni A."/>
            <person name="Moranska E."/>
            <person name="Grzebelus E."/>
            <person name="Grzebelus D."/>
            <person name="Ashrafi H."/>
            <person name="Zheng Z."/>
            <person name="Cheng S."/>
            <person name="Spooner D."/>
            <person name="Van Deynze A."/>
            <person name="Simon P."/>
        </authorList>
    </citation>
    <scope>NUCLEOTIDE SEQUENCE</scope>
    <source>
        <tissue evidence="2">Leaf</tissue>
    </source>
</reference>
<evidence type="ECO:0000256" key="1">
    <source>
        <dbReference type="SAM" id="MobiDB-lite"/>
    </source>
</evidence>
<gene>
    <name evidence="2" type="ORF">DCAR_0417893</name>
</gene>
<proteinExistence type="predicted"/>
<feature type="compositionally biased region" description="Polar residues" evidence="1">
    <location>
        <begin position="49"/>
        <end position="61"/>
    </location>
</feature>
<evidence type="ECO:0000313" key="2">
    <source>
        <dbReference type="EMBL" id="WOG98549.1"/>
    </source>
</evidence>
<name>A0AAF1AXP3_DAUCS</name>
<evidence type="ECO:0000313" key="3">
    <source>
        <dbReference type="Proteomes" id="UP000077755"/>
    </source>
</evidence>
<reference evidence="2" key="2">
    <citation type="submission" date="2022-03" db="EMBL/GenBank/DDBJ databases">
        <title>Draft title - Genomic analysis of global carrot germplasm unveils the trajectory of domestication and the origin of high carotenoid orange carrot.</title>
        <authorList>
            <person name="Iorizzo M."/>
            <person name="Ellison S."/>
            <person name="Senalik D."/>
            <person name="Macko-Podgorni A."/>
            <person name="Grzebelus D."/>
            <person name="Bostan H."/>
            <person name="Rolling W."/>
            <person name="Curaba J."/>
            <person name="Simon P."/>
        </authorList>
    </citation>
    <scope>NUCLEOTIDE SEQUENCE</scope>
    <source>
        <tissue evidence="2">Leaf</tissue>
    </source>
</reference>
<accession>A0AAF1AXP3</accession>
<dbReference type="EMBL" id="CP093346">
    <property type="protein sequence ID" value="WOG98549.1"/>
    <property type="molecule type" value="Genomic_DNA"/>
</dbReference>
<feature type="region of interest" description="Disordered" evidence="1">
    <location>
        <begin position="45"/>
        <end position="65"/>
    </location>
</feature>
<organism evidence="2 3">
    <name type="scientific">Daucus carota subsp. sativus</name>
    <name type="common">Carrot</name>
    <dbReference type="NCBI Taxonomy" id="79200"/>
    <lineage>
        <taxon>Eukaryota</taxon>
        <taxon>Viridiplantae</taxon>
        <taxon>Streptophyta</taxon>
        <taxon>Embryophyta</taxon>
        <taxon>Tracheophyta</taxon>
        <taxon>Spermatophyta</taxon>
        <taxon>Magnoliopsida</taxon>
        <taxon>eudicotyledons</taxon>
        <taxon>Gunneridae</taxon>
        <taxon>Pentapetalae</taxon>
        <taxon>asterids</taxon>
        <taxon>campanulids</taxon>
        <taxon>Apiales</taxon>
        <taxon>Apiaceae</taxon>
        <taxon>Apioideae</taxon>
        <taxon>Scandiceae</taxon>
        <taxon>Daucinae</taxon>
        <taxon>Daucus</taxon>
        <taxon>Daucus sect. Daucus</taxon>
    </lineage>
</organism>